<evidence type="ECO:0000313" key="4">
    <source>
        <dbReference type="WBParaSite" id="SCUD_0001833101-mRNA-1"/>
    </source>
</evidence>
<dbReference type="InterPro" id="IPR001078">
    <property type="entry name" value="2-oxoacid_DH_actylTfrase"/>
</dbReference>
<protein>
    <submittedName>
        <fullName evidence="4">2-oxoacid_dh domain-containing protein</fullName>
    </submittedName>
</protein>
<dbReference type="WBParaSite" id="SCUD_0001833101-mRNA-1">
    <property type="protein sequence ID" value="SCUD_0001833101-mRNA-1"/>
    <property type="gene ID" value="SCUD_0001833101"/>
</dbReference>
<keyword evidence="3" id="KW-1185">Reference proteome</keyword>
<dbReference type="STRING" id="6186.A0A183KTD8"/>
<evidence type="ECO:0000313" key="2">
    <source>
        <dbReference type="EMBL" id="VDP65474.1"/>
    </source>
</evidence>
<gene>
    <name evidence="2" type="ORF">SCUD_LOCUS18328</name>
</gene>
<dbReference type="PANTHER" id="PTHR23151">
    <property type="entry name" value="DIHYDROLIPOAMIDE ACETYL/SUCCINYL-TRANSFERASE-RELATED"/>
    <property type="match status" value="1"/>
</dbReference>
<sequence length="262" mass="29139">MAFVEGALGAHPAKAPQQIVSALILLASRNLDEETLGLLLVAKSEDSQWGLHSPSGDVIETDWSPAEFLGRQIACREAVALFAAPSSRMLCAVSKHAYRSYLRKLKPKTSMPRKIPLTNTTRLISEDVLAYIANNQIKLVVSDQEKPINDIPVIQTVSSVATFTDITSLNMGNAFAQRLSESKLSVPHQYIRATTRINRLNELRTELKVDSDVDFSINDFIIKACALGLRVSLFLCLISNIYIYKLNPISCRICYITFFLSY</sequence>
<reference evidence="2 3" key="2">
    <citation type="submission" date="2018-11" db="EMBL/GenBank/DDBJ databases">
        <authorList>
            <consortium name="Pathogen Informatics"/>
        </authorList>
    </citation>
    <scope>NUCLEOTIDE SEQUENCE [LARGE SCALE GENOMIC DNA]</scope>
    <source>
        <strain evidence="2">Dakar</strain>
        <strain evidence="3">Dakar, Senegal</strain>
    </source>
</reference>
<name>A0A183KTD8_9TREM</name>
<dbReference type="Pfam" id="PF00198">
    <property type="entry name" value="2-oxoacid_dh"/>
    <property type="match status" value="1"/>
</dbReference>
<proteinExistence type="predicted"/>
<dbReference type="InterPro" id="IPR045257">
    <property type="entry name" value="E2/Pdx1"/>
</dbReference>
<dbReference type="SUPFAM" id="SSF52777">
    <property type="entry name" value="CoA-dependent acyltransferases"/>
    <property type="match status" value="1"/>
</dbReference>
<feature type="domain" description="2-oxoacid dehydrogenase acyltransferase catalytic" evidence="1">
    <location>
        <begin position="165"/>
        <end position="230"/>
    </location>
</feature>
<organism evidence="4">
    <name type="scientific">Schistosoma curassoni</name>
    <dbReference type="NCBI Taxonomy" id="6186"/>
    <lineage>
        <taxon>Eukaryota</taxon>
        <taxon>Metazoa</taxon>
        <taxon>Spiralia</taxon>
        <taxon>Lophotrochozoa</taxon>
        <taxon>Platyhelminthes</taxon>
        <taxon>Trematoda</taxon>
        <taxon>Digenea</taxon>
        <taxon>Strigeidida</taxon>
        <taxon>Schistosomatoidea</taxon>
        <taxon>Schistosomatidae</taxon>
        <taxon>Schistosoma</taxon>
    </lineage>
</organism>
<dbReference type="PANTHER" id="PTHR23151:SF90">
    <property type="entry name" value="DIHYDROLIPOYLLYSINE-RESIDUE ACETYLTRANSFERASE COMPONENT OF PYRUVATE DEHYDROGENASE COMPLEX, MITOCHONDRIAL-RELATED"/>
    <property type="match status" value="1"/>
</dbReference>
<evidence type="ECO:0000259" key="1">
    <source>
        <dbReference type="Pfam" id="PF00198"/>
    </source>
</evidence>
<dbReference type="InterPro" id="IPR023213">
    <property type="entry name" value="CAT-like_dom_sf"/>
</dbReference>
<evidence type="ECO:0000313" key="3">
    <source>
        <dbReference type="Proteomes" id="UP000279833"/>
    </source>
</evidence>
<reference evidence="4" key="1">
    <citation type="submission" date="2016-06" db="UniProtKB">
        <authorList>
            <consortium name="WormBaseParasite"/>
        </authorList>
    </citation>
    <scope>IDENTIFICATION</scope>
</reference>
<dbReference type="Proteomes" id="UP000279833">
    <property type="component" value="Unassembled WGS sequence"/>
</dbReference>
<dbReference type="Gene3D" id="3.30.559.10">
    <property type="entry name" value="Chloramphenicol acetyltransferase-like domain"/>
    <property type="match status" value="1"/>
</dbReference>
<accession>A0A183KTD8</accession>
<dbReference type="EMBL" id="UZAK01040877">
    <property type="protein sequence ID" value="VDP65474.1"/>
    <property type="molecule type" value="Genomic_DNA"/>
</dbReference>
<dbReference type="GO" id="GO:0006086">
    <property type="term" value="P:pyruvate decarboxylation to acetyl-CoA"/>
    <property type="evidence" value="ECO:0007669"/>
    <property type="project" value="InterPro"/>
</dbReference>
<dbReference type="GO" id="GO:0016746">
    <property type="term" value="F:acyltransferase activity"/>
    <property type="evidence" value="ECO:0007669"/>
    <property type="project" value="InterPro"/>
</dbReference>
<dbReference type="AlphaFoldDB" id="A0A183KTD8"/>
<dbReference type="GO" id="GO:0045254">
    <property type="term" value="C:pyruvate dehydrogenase complex"/>
    <property type="evidence" value="ECO:0007669"/>
    <property type="project" value="InterPro"/>
</dbReference>